<feature type="chain" id="PRO_5011578603" description="DUF4252 domain-containing protein" evidence="1">
    <location>
        <begin position="20"/>
        <end position="159"/>
    </location>
</feature>
<dbReference type="STRING" id="226506.SAMN04488519_104134"/>
<evidence type="ECO:0000313" key="2">
    <source>
        <dbReference type="EMBL" id="SFO16681.1"/>
    </source>
</evidence>
<accession>A0A1I5F043</accession>
<dbReference type="RefSeq" id="WP_091652428.1">
    <property type="nucleotide sequence ID" value="NZ_FOVW01000004.1"/>
</dbReference>
<evidence type="ECO:0008006" key="4">
    <source>
        <dbReference type="Google" id="ProtNLM"/>
    </source>
</evidence>
<keyword evidence="3" id="KW-1185">Reference proteome</keyword>
<reference evidence="3" key="1">
    <citation type="submission" date="2016-10" db="EMBL/GenBank/DDBJ databases">
        <authorList>
            <person name="Varghese N."/>
            <person name="Submissions S."/>
        </authorList>
    </citation>
    <scope>NUCLEOTIDE SEQUENCE [LARGE SCALE GENOMIC DNA]</scope>
    <source>
        <strain evidence="3">DSM 15282</strain>
    </source>
</reference>
<feature type="signal peptide" evidence="1">
    <location>
        <begin position="1"/>
        <end position="19"/>
    </location>
</feature>
<sequence>MKKLFLVIALAGFALAANAQSKSVAALKEKYKGHEDFFNMELGGNFLNFAEGFKIDIDEDDMATVAKSIEKLNFFKLPEQSDRSGVEFKALKKGLEKERYELLMEMADKGEIVVYSKGGKTISDLVVMVGGDEGDLMVVELKGSFAQELVAEAMKQGRK</sequence>
<proteinExistence type="predicted"/>
<dbReference type="Pfam" id="PF14060">
    <property type="entry name" value="DUF4252"/>
    <property type="match status" value="1"/>
</dbReference>
<dbReference type="InterPro" id="IPR025348">
    <property type="entry name" value="DUF4252"/>
</dbReference>
<dbReference type="Proteomes" id="UP000199564">
    <property type="component" value="Unassembled WGS sequence"/>
</dbReference>
<dbReference type="AlphaFoldDB" id="A0A1I5F043"/>
<gene>
    <name evidence="2" type="ORF">SAMN04488519_104134</name>
</gene>
<name>A0A1I5F043_9BACT</name>
<evidence type="ECO:0000313" key="3">
    <source>
        <dbReference type="Proteomes" id="UP000199564"/>
    </source>
</evidence>
<organism evidence="2 3">
    <name type="scientific">Algoriphagus ornithinivorans</name>
    <dbReference type="NCBI Taxonomy" id="226506"/>
    <lineage>
        <taxon>Bacteria</taxon>
        <taxon>Pseudomonadati</taxon>
        <taxon>Bacteroidota</taxon>
        <taxon>Cytophagia</taxon>
        <taxon>Cytophagales</taxon>
        <taxon>Cyclobacteriaceae</taxon>
        <taxon>Algoriphagus</taxon>
    </lineage>
</organism>
<dbReference type="EMBL" id="FOVW01000004">
    <property type="protein sequence ID" value="SFO16681.1"/>
    <property type="molecule type" value="Genomic_DNA"/>
</dbReference>
<evidence type="ECO:0000256" key="1">
    <source>
        <dbReference type="SAM" id="SignalP"/>
    </source>
</evidence>
<keyword evidence="1" id="KW-0732">Signal</keyword>
<protein>
    <recommendedName>
        <fullName evidence="4">DUF4252 domain-containing protein</fullName>
    </recommendedName>
</protein>